<evidence type="ECO:0000256" key="2">
    <source>
        <dbReference type="ARBA" id="ARBA00022723"/>
    </source>
</evidence>
<sequence length="186" mass="20451">MNTPEYFVLMAEYNAAMNRNVYQAAATLPHAELTADRKAFFGSILGTLNHLLAGDTIWLKRFAAHPADFPALRVMREVPLPTGGLAHSFGADLAALLTHRQQRDGVISQWAAQIRAEHLALPLEYRSSSGQVYRKDFGAVIAHFFNHQTHHRGQVSTLLTQAGVDIGVTDLLLWVPEQPPCAAAQS</sequence>
<keyword evidence="2" id="KW-0479">Metal-binding</keyword>
<keyword evidence="5" id="KW-1185">Reference proteome</keyword>
<dbReference type="Gene3D" id="1.20.120.450">
    <property type="entry name" value="dinb family like domain"/>
    <property type="match status" value="1"/>
</dbReference>
<proteinExistence type="inferred from homology"/>
<dbReference type="InterPro" id="IPR024775">
    <property type="entry name" value="DinB-like"/>
</dbReference>
<name>A0ABX0FUL1_9BURK</name>
<dbReference type="PANTHER" id="PTHR37302:SF1">
    <property type="entry name" value="PROTEIN DINB"/>
    <property type="match status" value="1"/>
</dbReference>
<accession>A0ABX0FUL1</accession>
<protein>
    <submittedName>
        <fullName evidence="4">Damage-inducible protein DinB</fullName>
    </submittedName>
</protein>
<dbReference type="EMBL" id="JAADJT010000017">
    <property type="protein sequence ID" value="NGZ88088.1"/>
    <property type="molecule type" value="Genomic_DNA"/>
</dbReference>
<dbReference type="InterPro" id="IPR034660">
    <property type="entry name" value="DinB/YfiT-like"/>
</dbReference>
<comment type="caution">
    <text evidence="4">The sequence shown here is derived from an EMBL/GenBank/DDBJ whole genome shotgun (WGS) entry which is preliminary data.</text>
</comment>
<dbReference type="InterPro" id="IPR007837">
    <property type="entry name" value="DinB"/>
</dbReference>
<evidence type="ECO:0000256" key="1">
    <source>
        <dbReference type="ARBA" id="ARBA00008635"/>
    </source>
</evidence>
<dbReference type="RefSeq" id="WP_166108208.1">
    <property type="nucleotide sequence ID" value="NZ_JAADJT010000017.1"/>
</dbReference>
<evidence type="ECO:0000313" key="4">
    <source>
        <dbReference type="EMBL" id="NGZ88088.1"/>
    </source>
</evidence>
<feature type="domain" description="DinB-like" evidence="3">
    <location>
        <begin position="19"/>
        <end position="155"/>
    </location>
</feature>
<dbReference type="PANTHER" id="PTHR37302">
    <property type="entry name" value="SLR1116 PROTEIN"/>
    <property type="match status" value="1"/>
</dbReference>
<evidence type="ECO:0000313" key="5">
    <source>
        <dbReference type="Proteomes" id="UP000666369"/>
    </source>
</evidence>
<dbReference type="Proteomes" id="UP000666369">
    <property type="component" value="Unassembled WGS sequence"/>
</dbReference>
<evidence type="ECO:0000259" key="3">
    <source>
        <dbReference type="Pfam" id="PF12867"/>
    </source>
</evidence>
<comment type="similarity">
    <text evidence="1">Belongs to the DinB family.</text>
</comment>
<dbReference type="Pfam" id="PF12867">
    <property type="entry name" value="DinB_2"/>
    <property type="match status" value="1"/>
</dbReference>
<gene>
    <name evidence="4" type="ORF">GW587_27990</name>
</gene>
<organism evidence="4 5">
    <name type="scientific">Duganella aceris</name>
    <dbReference type="NCBI Taxonomy" id="2703883"/>
    <lineage>
        <taxon>Bacteria</taxon>
        <taxon>Pseudomonadati</taxon>
        <taxon>Pseudomonadota</taxon>
        <taxon>Betaproteobacteria</taxon>
        <taxon>Burkholderiales</taxon>
        <taxon>Oxalobacteraceae</taxon>
        <taxon>Telluria group</taxon>
        <taxon>Duganella</taxon>
    </lineage>
</organism>
<reference evidence="5" key="1">
    <citation type="submission" date="2023-07" db="EMBL/GenBank/DDBJ databases">
        <title>Duganella aceri sp. nov., isolated from tree sap.</title>
        <authorList>
            <person name="Kim I.S."/>
        </authorList>
    </citation>
    <scope>NUCLEOTIDE SEQUENCE [LARGE SCALE GENOMIC DNA]</scope>
    <source>
        <strain evidence="5">SAP-35</strain>
    </source>
</reference>
<dbReference type="SUPFAM" id="SSF109854">
    <property type="entry name" value="DinB/YfiT-like putative metalloenzymes"/>
    <property type="match status" value="1"/>
</dbReference>